<dbReference type="SMART" id="SM00342">
    <property type="entry name" value="HTH_ARAC"/>
    <property type="match status" value="1"/>
</dbReference>
<evidence type="ECO:0000256" key="2">
    <source>
        <dbReference type="ARBA" id="ARBA00023125"/>
    </source>
</evidence>
<evidence type="ECO:0000259" key="4">
    <source>
        <dbReference type="PROSITE" id="PS01124"/>
    </source>
</evidence>
<dbReference type="Proteomes" id="UP000708576">
    <property type="component" value="Unassembled WGS sequence"/>
</dbReference>
<gene>
    <name evidence="5" type="ORF">KEM10_19590</name>
</gene>
<dbReference type="PROSITE" id="PS01124">
    <property type="entry name" value="HTH_ARAC_FAMILY_2"/>
    <property type="match status" value="1"/>
</dbReference>
<evidence type="ECO:0000313" key="6">
    <source>
        <dbReference type="Proteomes" id="UP000708576"/>
    </source>
</evidence>
<dbReference type="PANTHER" id="PTHR47893:SF1">
    <property type="entry name" value="REGULATORY PROTEIN PCHR"/>
    <property type="match status" value="1"/>
</dbReference>
<keyword evidence="2" id="KW-0238">DNA-binding</keyword>
<comment type="caution">
    <text evidence="5">The sequence shown here is derived from an EMBL/GenBank/DDBJ whole genome shotgun (WGS) entry which is preliminary data.</text>
</comment>
<dbReference type="SUPFAM" id="SSF46689">
    <property type="entry name" value="Homeodomain-like"/>
    <property type="match status" value="2"/>
</dbReference>
<keyword evidence="3" id="KW-0804">Transcription</keyword>
<evidence type="ECO:0000256" key="1">
    <source>
        <dbReference type="ARBA" id="ARBA00023015"/>
    </source>
</evidence>
<dbReference type="InterPro" id="IPR018060">
    <property type="entry name" value="HTH_AraC"/>
</dbReference>
<dbReference type="InterPro" id="IPR053142">
    <property type="entry name" value="PchR_regulatory_protein"/>
</dbReference>
<dbReference type="RefSeq" id="WP_212218464.1">
    <property type="nucleotide sequence ID" value="NZ_JAGUCO010000024.1"/>
</dbReference>
<dbReference type="Pfam" id="PF12833">
    <property type="entry name" value="HTH_18"/>
    <property type="match status" value="1"/>
</dbReference>
<keyword evidence="6" id="KW-1185">Reference proteome</keyword>
<dbReference type="Gene3D" id="1.10.10.60">
    <property type="entry name" value="Homeodomain-like"/>
    <property type="match status" value="2"/>
</dbReference>
<dbReference type="PROSITE" id="PS00041">
    <property type="entry name" value="HTH_ARAC_FAMILY_1"/>
    <property type="match status" value="1"/>
</dbReference>
<feature type="domain" description="HTH araC/xylS-type" evidence="4">
    <location>
        <begin position="227"/>
        <end position="325"/>
    </location>
</feature>
<evidence type="ECO:0000313" key="5">
    <source>
        <dbReference type="EMBL" id="MBS2100499.1"/>
    </source>
</evidence>
<dbReference type="InterPro" id="IPR018062">
    <property type="entry name" value="HTH_AraC-typ_CS"/>
</dbReference>
<sequence>MNNKTLNIKEGGSDNYFNGLEKAFNVKRIGNRFDFREGKHHVSVINYKLFDDFEMMVHSLNVKDNWTLERIPDEQPDFYHFALISEGSLRQDFSNEEHLIEAGSNKGMFIYNGLFPLKTHFPNNTEYKSIVFKFSKTAFTKSIPDSLGILESLFEGNEAKAYHTSIPVALQKVIEDLFLYQQDKLTANILVTSKGLELFALLIKSVKKLLDDDELNGLHIDDYNRVLQIKDEIIKHVEGKINIEDIASQFAISVSKLQRDFKALYNCTVYNFFTQAKMDEAQRRLRSGQYSVTEVGYDLGYSSISKFSTMFKKMKGINPSDVIPI</sequence>
<organism evidence="5 6">
    <name type="scientific">Carboxylicivirga linearis</name>
    <dbReference type="NCBI Taxonomy" id="1628157"/>
    <lineage>
        <taxon>Bacteria</taxon>
        <taxon>Pseudomonadati</taxon>
        <taxon>Bacteroidota</taxon>
        <taxon>Bacteroidia</taxon>
        <taxon>Marinilabiliales</taxon>
        <taxon>Marinilabiliaceae</taxon>
        <taxon>Carboxylicivirga</taxon>
    </lineage>
</organism>
<dbReference type="PANTHER" id="PTHR47893">
    <property type="entry name" value="REGULATORY PROTEIN PCHR"/>
    <property type="match status" value="1"/>
</dbReference>
<dbReference type="InterPro" id="IPR009057">
    <property type="entry name" value="Homeodomain-like_sf"/>
</dbReference>
<protein>
    <submittedName>
        <fullName evidence="5">Helix-turn-helix transcriptional regulator</fullName>
    </submittedName>
</protein>
<dbReference type="EMBL" id="JAGUCO010000024">
    <property type="protein sequence ID" value="MBS2100499.1"/>
    <property type="molecule type" value="Genomic_DNA"/>
</dbReference>
<name>A0ABS5K018_9BACT</name>
<accession>A0ABS5K018</accession>
<reference evidence="5 6" key="1">
    <citation type="journal article" date="2015" name="Int. J. Syst. Evol. Microbiol.">
        <title>Carboxylicivirga linearis sp. nov., isolated from a sea cucumber culture pond.</title>
        <authorList>
            <person name="Wang F.Q."/>
            <person name="Zhou Y.X."/>
            <person name="Lin X.Z."/>
            <person name="Chen G.J."/>
            <person name="Du Z.J."/>
        </authorList>
    </citation>
    <scope>NUCLEOTIDE SEQUENCE [LARGE SCALE GENOMIC DNA]</scope>
    <source>
        <strain evidence="5 6">FB218</strain>
    </source>
</reference>
<keyword evidence="1" id="KW-0805">Transcription regulation</keyword>
<proteinExistence type="predicted"/>
<evidence type="ECO:0000256" key="3">
    <source>
        <dbReference type="ARBA" id="ARBA00023163"/>
    </source>
</evidence>